<keyword evidence="2" id="KW-1133">Transmembrane helix</keyword>
<dbReference type="PANTHER" id="PTHR30093">
    <property type="entry name" value="GENERAL SECRETION PATHWAY PROTEIN G"/>
    <property type="match status" value="1"/>
</dbReference>
<gene>
    <name evidence="3" type="ORF">DRW07_12400</name>
</gene>
<feature type="transmembrane region" description="Helical" evidence="2">
    <location>
        <begin position="12"/>
        <end position="31"/>
    </location>
</feature>
<dbReference type="GO" id="GO:0015628">
    <property type="term" value="P:protein secretion by the type II secretion system"/>
    <property type="evidence" value="ECO:0007669"/>
    <property type="project" value="InterPro"/>
</dbReference>
<keyword evidence="1" id="KW-0488">Methylation</keyword>
<dbReference type="PROSITE" id="PS00409">
    <property type="entry name" value="PROKAR_NTER_METHYL"/>
    <property type="match status" value="1"/>
</dbReference>
<dbReference type="Pfam" id="PF07963">
    <property type="entry name" value="N_methyl"/>
    <property type="match status" value="1"/>
</dbReference>
<dbReference type="SUPFAM" id="SSF54523">
    <property type="entry name" value="Pili subunits"/>
    <property type="match status" value="1"/>
</dbReference>
<dbReference type="InterPro" id="IPR045584">
    <property type="entry name" value="Pilin-like"/>
</dbReference>
<dbReference type="InterPro" id="IPR012902">
    <property type="entry name" value="N_methyl_site"/>
</dbReference>
<dbReference type="GO" id="GO:0015627">
    <property type="term" value="C:type II protein secretion system complex"/>
    <property type="evidence" value="ECO:0007669"/>
    <property type="project" value="InterPro"/>
</dbReference>
<evidence type="ECO:0000256" key="1">
    <source>
        <dbReference type="ARBA" id="ARBA00022481"/>
    </source>
</evidence>
<keyword evidence="2" id="KW-0472">Membrane</keyword>
<dbReference type="Gene3D" id="3.30.700.10">
    <property type="entry name" value="Glycoprotein, Type 4 Pilin"/>
    <property type="match status" value="1"/>
</dbReference>
<dbReference type="AlphaFoldDB" id="A0A3N5XYH2"/>
<dbReference type="PRINTS" id="PR00813">
    <property type="entry name" value="BCTERIALGSPG"/>
</dbReference>
<dbReference type="GO" id="GO:0043683">
    <property type="term" value="P:type IV pilus assembly"/>
    <property type="evidence" value="ECO:0007669"/>
    <property type="project" value="InterPro"/>
</dbReference>
<protein>
    <submittedName>
        <fullName evidence="3">Prepilin-type N-terminal cleavage/methylation domain-containing protein</fullName>
    </submittedName>
</protein>
<dbReference type="InterPro" id="IPR018247">
    <property type="entry name" value="EF_Hand_1_Ca_BS"/>
</dbReference>
<keyword evidence="2" id="KW-0812">Transmembrane</keyword>
<dbReference type="NCBIfam" id="TIGR02532">
    <property type="entry name" value="IV_pilin_GFxxxE"/>
    <property type="match status" value="1"/>
</dbReference>
<reference evidence="3 4" key="1">
    <citation type="submission" date="2018-11" db="EMBL/GenBank/DDBJ databases">
        <authorList>
            <person name="Ye M.-Q."/>
            <person name="Du Z.-J."/>
        </authorList>
    </citation>
    <scope>NUCLEOTIDE SEQUENCE [LARGE SCALE GENOMIC DNA]</scope>
    <source>
        <strain evidence="3 4">U0105</strain>
    </source>
</reference>
<evidence type="ECO:0000313" key="4">
    <source>
        <dbReference type="Proteomes" id="UP000275281"/>
    </source>
</evidence>
<sequence>MLSNDKGFSLVELMVVVAIIGIIAAVAYPSYQSMMLGSYRSTAQSDLMALAASMERHYNANFSYGGAAAGGANTGQPAAFAGHSPAAEPQAERRYDLRITAVNGTGSSYEITASPVSGTPQAGDGIIVYYSDGRKGWDQNNNGAIEASEFCWSC</sequence>
<dbReference type="InterPro" id="IPR031982">
    <property type="entry name" value="PilE-like"/>
</dbReference>
<evidence type="ECO:0000313" key="3">
    <source>
        <dbReference type="EMBL" id="RPJ65620.1"/>
    </source>
</evidence>
<accession>A0A3N5XYH2</accession>
<organism evidence="3 4">
    <name type="scientific">Alteromonas sediminis</name>
    <dbReference type="NCBI Taxonomy" id="2259342"/>
    <lineage>
        <taxon>Bacteria</taxon>
        <taxon>Pseudomonadati</taxon>
        <taxon>Pseudomonadota</taxon>
        <taxon>Gammaproteobacteria</taxon>
        <taxon>Alteromonadales</taxon>
        <taxon>Alteromonadaceae</taxon>
        <taxon>Alteromonas/Salinimonas group</taxon>
        <taxon>Alteromonas</taxon>
    </lineage>
</organism>
<comment type="caution">
    <text evidence="3">The sequence shown here is derived from an EMBL/GenBank/DDBJ whole genome shotgun (WGS) entry which is preliminary data.</text>
</comment>
<dbReference type="RefSeq" id="WP_124028252.1">
    <property type="nucleotide sequence ID" value="NZ_JBHRSN010000007.1"/>
</dbReference>
<dbReference type="Pfam" id="PF16732">
    <property type="entry name" value="ComP_DUS"/>
    <property type="match status" value="1"/>
</dbReference>
<keyword evidence="4" id="KW-1185">Reference proteome</keyword>
<dbReference type="PANTHER" id="PTHR30093:SF47">
    <property type="entry name" value="TYPE IV PILUS NON-CORE MINOR PILIN PILE"/>
    <property type="match status" value="1"/>
</dbReference>
<dbReference type="OrthoDB" id="5296638at2"/>
<dbReference type="InterPro" id="IPR000983">
    <property type="entry name" value="Bac_GSPG_pilin"/>
</dbReference>
<dbReference type="Proteomes" id="UP000275281">
    <property type="component" value="Unassembled WGS sequence"/>
</dbReference>
<evidence type="ECO:0000256" key="2">
    <source>
        <dbReference type="SAM" id="Phobius"/>
    </source>
</evidence>
<dbReference type="PROSITE" id="PS00018">
    <property type="entry name" value="EF_HAND_1"/>
    <property type="match status" value="1"/>
</dbReference>
<dbReference type="EMBL" id="RPOK01000004">
    <property type="protein sequence ID" value="RPJ65620.1"/>
    <property type="molecule type" value="Genomic_DNA"/>
</dbReference>
<name>A0A3N5XYH2_9ALTE</name>
<proteinExistence type="predicted"/>